<reference evidence="1" key="2">
    <citation type="submission" date="2025-09" db="UniProtKB">
        <authorList>
            <consortium name="Ensembl"/>
        </authorList>
    </citation>
    <scope>IDENTIFICATION</scope>
</reference>
<sequence>MESLNTGIYPQRNRMSRRQLLEEINEKRESHCLVERSNQVSFLRAQKRHFSQAYQSSASTHVKESVPESNRTSWLKRDLLVHKEKKHFSPKNNDIFG</sequence>
<dbReference type="GeneTree" id="ENSGT00390000018676"/>
<dbReference type="PANTHER" id="PTHR35822:SF1">
    <property type="entry name" value="SPERMATOGENESIS-ASSOCIATED PROTEIN 45"/>
    <property type="match status" value="1"/>
</dbReference>
<name>A0A8C2MT32_CRIGR</name>
<proteinExistence type="predicted"/>
<dbReference type="AlphaFoldDB" id="A0A8C2MT32"/>
<accession>A0A8C2MT32</accession>
<reference evidence="1" key="1">
    <citation type="submission" date="2025-08" db="UniProtKB">
        <authorList>
            <consortium name="Ensembl"/>
        </authorList>
    </citation>
    <scope>IDENTIFICATION</scope>
</reference>
<evidence type="ECO:0000313" key="1">
    <source>
        <dbReference type="Ensembl" id="ENSCGRP00001021792.1"/>
    </source>
</evidence>
<dbReference type="Ensembl" id="ENSCGRT00001026036.1">
    <property type="protein sequence ID" value="ENSCGRP00001021792.1"/>
    <property type="gene ID" value="ENSCGRG00001020534.1"/>
</dbReference>
<organism evidence="1 2">
    <name type="scientific">Cricetulus griseus</name>
    <name type="common">Chinese hamster</name>
    <name type="synonym">Cricetulus barabensis griseus</name>
    <dbReference type="NCBI Taxonomy" id="10029"/>
    <lineage>
        <taxon>Eukaryota</taxon>
        <taxon>Metazoa</taxon>
        <taxon>Chordata</taxon>
        <taxon>Craniata</taxon>
        <taxon>Vertebrata</taxon>
        <taxon>Euteleostomi</taxon>
        <taxon>Mammalia</taxon>
        <taxon>Eutheria</taxon>
        <taxon>Euarchontoglires</taxon>
        <taxon>Glires</taxon>
        <taxon>Rodentia</taxon>
        <taxon>Myomorpha</taxon>
        <taxon>Muroidea</taxon>
        <taxon>Cricetidae</taxon>
        <taxon>Cricetinae</taxon>
        <taxon>Cricetulus</taxon>
    </lineage>
</organism>
<dbReference type="Proteomes" id="UP000694386">
    <property type="component" value="Unplaced"/>
</dbReference>
<protein>
    <submittedName>
        <fullName evidence="1">Spermatogenesis associated 45</fullName>
    </submittedName>
</protein>
<dbReference type="OMA" id="HFSGAYQ"/>
<evidence type="ECO:0000313" key="2">
    <source>
        <dbReference type="Proteomes" id="UP000694386"/>
    </source>
</evidence>
<dbReference type="PANTHER" id="PTHR35822">
    <property type="entry name" value="SPERMATOGENESIS-ASSOCIATED PROTEIN 45"/>
    <property type="match status" value="1"/>
</dbReference>
<dbReference type="InterPro" id="IPR038806">
    <property type="entry name" value="SPATA45"/>
</dbReference>